<name>A0A6G6WCC3_9ACTN</name>
<dbReference type="CDD" id="cd06261">
    <property type="entry name" value="TM_PBP2"/>
    <property type="match status" value="1"/>
</dbReference>
<feature type="transmembrane region" description="Helical" evidence="7">
    <location>
        <begin position="101"/>
        <end position="121"/>
    </location>
</feature>
<dbReference type="GO" id="GO:0005886">
    <property type="term" value="C:plasma membrane"/>
    <property type="evidence" value="ECO:0007669"/>
    <property type="project" value="UniProtKB-SubCell"/>
</dbReference>
<organism evidence="9 10">
    <name type="scientific">Nocardioides anomalus</name>
    <dbReference type="NCBI Taxonomy" id="2712223"/>
    <lineage>
        <taxon>Bacteria</taxon>
        <taxon>Bacillati</taxon>
        <taxon>Actinomycetota</taxon>
        <taxon>Actinomycetes</taxon>
        <taxon>Propionibacteriales</taxon>
        <taxon>Nocardioidaceae</taxon>
        <taxon>Nocardioides</taxon>
    </lineage>
</organism>
<keyword evidence="4 7" id="KW-0812">Transmembrane</keyword>
<evidence type="ECO:0000256" key="3">
    <source>
        <dbReference type="ARBA" id="ARBA00022475"/>
    </source>
</evidence>
<evidence type="ECO:0000313" key="10">
    <source>
        <dbReference type="Proteomes" id="UP000502996"/>
    </source>
</evidence>
<dbReference type="Pfam" id="PF00528">
    <property type="entry name" value="BPD_transp_1"/>
    <property type="match status" value="1"/>
</dbReference>
<dbReference type="GO" id="GO:0042918">
    <property type="term" value="P:alkanesulfonate transmembrane transport"/>
    <property type="evidence" value="ECO:0007669"/>
    <property type="project" value="UniProtKB-ARBA"/>
</dbReference>
<dbReference type="InterPro" id="IPR035906">
    <property type="entry name" value="MetI-like_sf"/>
</dbReference>
<evidence type="ECO:0000256" key="5">
    <source>
        <dbReference type="ARBA" id="ARBA00022989"/>
    </source>
</evidence>
<evidence type="ECO:0000259" key="8">
    <source>
        <dbReference type="PROSITE" id="PS50928"/>
    </source>
</evidence>
<comment type="similarity">
    <text evidence="7">Belongs to the binding-protein-dependent transport system permease family.</text>
</comment>
<keyword evidence="3" id="KW-1003">Cell membrane</keyword>
<dbReference type="KEGG" id="nano:G5V58_09030"/>
<dbReference type="PROSITE" id="PS50928">
    <property type="entry name" value="ABC_TM1"/>
    <property type="match status" value="1"/>
</dbReference>
<sequence length="289" mass="31240">MTAVQEAAAATSSPVRTVTRTYDRARSGRLTGRGWGRTPQLVLRVVAPVVLIVLWQLSSSRGWVSEQTLPGPTTILDAYRELWQTGDLQAALPISLRRAGVGLLIGGGAGLFLGIVAGLSVTAERAYDAPLQMIRTIPFIALVPLFVVWFGIGETSKISLIIGASIFPVYLNTYHAIRGIDRKLLEVGRTFEMSRWATIRLVVVPLSMPGILVGWRYAAGTALLALVAAEQINSQAGIGYILNTANQFQRTDIILAGILVYAVLGLLVDGVMRGLERVLLPWRATHDGN</sequence>
<dbReference type="EMBL" id="CP049257">
    <property type="protein sequence ID" value="QIG42892.1"/>
    <property type="molecule type" value="Genomic_DNA"/>
</dbReference>
<evidence type="ECO:0000256" key="7">
    <source>
        <dbReference type="RuleBase" id="RU363032"/>
    </source>
</evidence>
<evidence type="ECO:0000313" key="9">
    <source>
        <dbReference type="EMBL" id="QIG42892.1"/>
    </source>
</evidence>
<gene>
    <name evidence="9" type="ORF">G5V58_09030</name>
</gene>
<evidence type="ECO:0000256" key="6">
    <source>
        <dbReference type="ARBA" id="ARBA00023136"/>
    </source>
</evidence>
<comment type="subcellular location">
    <subcellularLocation>
        <location evidence="1 7">Cell membrane</location>
        <topology evidence="1 7">Multi-pass membrane protein</topology>
    </subcellularLocation>
</comment>
<feature type="transmembrane region" description="Helical" evidence="7">
    <location>
        <begin position="198"/>
        <end position="218"/>
    </location>
</feature>
<dbReference type="Gene3D" id="1.10.3720.10">
    <property type="entry name" value="MetI-like"/>
    <property type="match status" value="1"/>
</dbReference>
<evidence type="ECO:0000256" key="4">
    <source>
        <dbReference type="ARBA" id="ARBA00022692"/>
    </source>
</evidence>
<accession>A0A6G6WCC3</accession>
<feature type="domain" description="ABC transmembrane type-1" evidence="8">
    <location>
        <begin position="92"/>
        <end position="272"/>
    </location>
</feature>
<dbReference type="InterPro" id="IPR000515">
    <property type="entry name" value="MetI-like"/>
</dbReference>
<feature type="transmembrane region" description="Helical" evidence="7">
    <location>
        <begin position="158"/>
        <end position="177"/>
    </location>
</feature>
<evidence type="ECO:0000256" key="2">
    <source>
        <dbReference type="ARBA" id="ARBA00022448"/>
    </source>
</evidence>
<dbReference type="Proteomes" id="UP000502996">
    <property type="component" value="Chromosome"/>
</dbReference>
<feature type="transmembrane region" description="Helical" evidence="7">
    <location>
        <begin position="133"/>
        <end position="152"/>
    </location>
</feature>
<dbReference type="RefSeq" id="WP_165231324.1">
    <property type="nucleotide sequence ID" value="NZ_CP049257.1"/>
</dbReference>
<keyword evidence="10" id="KW-1185">Reference proteome</keyword>
<protein>
    <submittedName>
        <fullName evidence="9">ABC transporter permease</fullName>
    </submittedName>
</protein>
<keyword evidence="6 7" id="KW-0472">Membrane</keyword>
<dbReference type="PANTHER" id="PTHR30151">
    <property type="entry name" value="ALKANE SULFONATE ABC TRANSPORTER-RELATED, MEMBRANE SUBUNIT"/>
    <property type="match status" value="1"/>
</dbReference>
<dbReference type="SUPFAM" id="SSF161098">
    <property type="entry name" value="MetI-like"/>
    <property type="match status" value="1"/>
</dbReference>
<feature type="transmembrane region" description="Helical" evidence="7">
    <location>
        <begin position="253"/>
        <end position="272"/>
    </location>
</feature>
<reference evidence="9 10" key="1">
    <citation type="submission" date="2020-02" db="EMBL/GenBank/DDBJ databases">
        <title>Full genome sequence of Nocardioides sp. R-3366.</title>
        <authorList>
            <person name="Im W.-T."/>
        </authorList>
    </citation>
    <scope>NUCLEOTIDE SEQUENCE [LARGE SCALE GENOMIC DNA]</scope>
    <source>
        <strain evidence="9 10">R-3366</strain>
    </source>
</reference>
<dbReference type="AlphaFoldDB" id="A0A6G6WCC3"/>
<evidence type="ECO:0000256" key="1">
    <source>
        <dbReference type="ARBA" id="ARBA00004651"/>
    </source>
</evidence>
<keyword evidence="2 7" id="KW-0813">Transport</keyword>
<keyword evidence="5 7" id="KW-1133">Transmembrane helix</keyword>
<dbReference type="PANTHER" id="PTHR30151:SF38">
    <property type="entry name" value="ALIPHATIC SULFONATES TRANSPORT PERMEASE PROTEIN SSUC-RELATED"/>
    <property type="match status" value="1"/>
</dbReference>
<proteinExistence type="inferred from homology"/>
<dbReference type="FunFam" id="1.10.3720.10:FF:000003">
    <property type="entry name" value="Aliphatic sulfonate ABC transporter permease"/>
    <property type="match status" value="1"/>
</dbReference>